<keyword evidence="8" id="KW-0663">Pyridoxal phosphate</keyword>
<evidence type="ECO:0000313" key="17">
    <source>
        <dbReference type="EMBL" id="ACK93714.1"/>
    </source>
</evidence>
<dbReference type="InterPro" id="IPR000310">
    <property type="entry name" value="Orn/Lys/Arg_deCO2ase_major_dom"/>
</dbReference>
<feature type="domain" description="Orn/Lys/Arg decarboxylases family 1 pyridoxal-P attachment site" evidence="16">
    <location>
        <begin position="267"/>
        <end position="281"/>
    </location>
</feature>
<accession>B7IVJ9</accession>
<dbReference type="Pfam" id="PF03711">
    <property type="entry name" value="OKR_DC_1_C"/>
    <property type="match status" value="1"/>
</dbReference>
<keyword evidence="11" id="KW-0620">Polyamine biosynthesis</keyword>
<evidence type="ECO:0000259" key="16">
    <source>
        <dbReference type="PROSITE" id="PS00703"/>
    </source>
</evidence>
<dbReference type="EMBL" id="CP001186">
    <property type="protein sequence ID" value="ACK93714.1"/>
    <property type="molecule type" value="Genomic_DNA"/>
</dbReference>
<dbReference type="Pfam" id="PF01276">
    <property type="entry name" value="OKR_DC_1"/>
    <property type="match status" value="1"/>
</dbReference>
<dbReference type="InterPro" id="IPR015424">
    <property type="entry name" value="PyrdxlP-dep_Trfase"/>
</dbReference>
<keyword evidence="6" id="KW-0963">Cytoplasm</keyword>
<comment type="cofactor">
    <cofactor evidence="1">
        <name>pyridoxal 5'-phosphate</name>
        <dbReference type="ChEBI" id="CHEBI:597326"/>
    </cofactor>
</comment>
<dbReference type="HOGENOM" id="CLU_025925_2_1_9"/>
<keyword evidence="7" id="KW-0210">Decarboxylase</keyword>
<dbReference type="PANTHER" id="PTHR43277:SF4">
    <property type="entry name" value="ARGININE DECARBOXYLASE"/>
    <property type="match status" value="1"/>
</dbReference>
<dbReference type="KEGG" id="bcg:BCG9842_B1175"/>
<dbReference type="Gene3D" id="3.40.640.10">
    <property type="entry name" value="Type I PLP-dependent aspartate aminotransferase-like (Major domain)"/>
    <property type="match status" value="1"/>
</dbReference>
<dbReference type="InterPro" id="IPR008286">
    <property type="entry name" value="Prn/Lys/Arg_de-COase_C"/>
</dbReference>
<dbReference type="PROSITE" id="PS00703">
    <property type="entry name" value="OKR_DC_1"/>
    <property type="match status" value="1"/>
</dbReference>
<sequence>MKLPSQKRFFEWQKNKPHSKKRLTFFRAGLYKTNYTKYYEEEGVYRLSQYETPLFTALVEHSKRNPIQFHIPGHKKGQGMDPTFREFIGHNALAIDLINIAPLDDLHHPKGMIKEAQDLAAAAFGADHTFFSIQGTSGAIMTMVMSVCGPGDKILVPRNVHKSVMSAIIFSGAKPIFMHPEIDPKLGISHGITIQSVKKALEEHSDAKGLLVINPTYFGFAADLEQIVQLAHSYDIPVLVDEAHGVHIHFHDKLPMSAMQAGADMAATSVHKLGGSLTQSSILNVKEGLVNVKHVQSIISMLTTTSTSYILLASLDVARKRLATEGTALIEQTIQLAEHVRDAINSIEHLYCPGKEMLGTDATFNYDPTKIIVSVKDLGITGHQAEVWLREKYNIEVELSDLYNILCLITLGDTESDTNTLIAALQDLAATFRNRADKGVQVQVEIPEIPVLALSPRDAFYSETEVIPFENAAGRIIADFVMVYPPGIPIFTPGEIITQENLEYIRKNLEAGLPVQGPEDMTLQTLRVIKEYKPIS</sequence>
<evidence type="ECO:0000256" key="5">
    <source>
        <dbReference type="ARBA" id="ARBA00012426"/>
    </source>
</evidence>
<dbReference type="GO" id="GO:0005737">
    <property type="term" value="C:cytoplasm"/>
    <property type="evidence" value="ECO:0007669"/>
    <property type="project" value="UniProtKB-SubCell"/>
</dbReference>
<dbReference type="CDD" id="cd00615">
    <property type="entry name" value="Orn_deC_like"/>
    <property type="match status" value="1"/>
</dbReference>
<evidence type="ECO:0000256" key="1">
    <source>
        <dbReference type="ARBA" id="ARBA00001933"/>
    </source>
</evidence>
<dbReference type="EC" id="4.1.1.19" evidence="5"/>
<dbReference type="GO" id="GO:0008792">
    <property type="term" value="F:arginine decarboxylase activity"/>
    <property type="evidence" value="ECO:0007669"/>
    <property type="project" value="UniProtKB-EC"/>
</dbReference>
<evidence type="ECO:0000256" key="9">
    <source>
        <dbReference type="ARBA" id="ARBA00023023"/>
    </source>
</evidence>
<dbReference type="Proteomes" id="UP000006744">
    <property type="component" value="Chromosome"/>
</dbReference>
<keyword evidence="10" id="KW-0745">Spermidine biosynthesis</keyword>
<dbReference type="SUPFAM" id="SSF55904">
    <property type="entry name" value="Ornithine decarboxylase C-terminal domain"/>
    <property type="match status" value="1"/>
</dbReference>
<evidence type="ECO:0000256" key="3">
    <source>
        <dbReference type="ARBA" id="ARBA00004773"/>
    </source>
</evidence>
<evidence type="ECO:0000256" key="6">
    <source>
        <dbReference type="ARBA" id="ARBA00022490"/>
    </source>
</evidence>
<dbReference type="InterPro" id="IPR015421">
    <property type="entry name" value="PyrdxlP-dep_Trfase_major"/>
</dbReference>
<reference evidence="17 18" key="1">
    <citation type="submission" date="2008-10" db="EMBL/GenBank/DDBJ databases">
        <title>Genome sequence of Bacillus cereus G9842.</title>
        <authorList>
            <person name="Dodson R.J."/>
            <person name="Durkin A.S."/>
            <person name="Rosovitz M.J."/>
            <person name="Rasko D.A."/>
            <person name="Hoffmaster A."/>
            <person name="Ravel J."/>
            <person name="Sutton G."/>
        </authorList>
    </citation>
    <scope>NUCLEOTIDE SEQUENCE [LARGE SCALE GENOMIC DNA]</scope>
    <source>
        <strain evidence="17 18">G9842</strain>
    </source>
</reference>
<protein>
    <recommendedName>
        <fullName evidence="15">Arginine decarboxylase</fullName>
        <ecNumber evidence="5">4.1.1.19</ecNumber>
    </recommendedName>
</protein>
<evidence type="ECO:0000256" key="15">
    <source>
        <dbReference type="ARBA" id="ARBA00067569"/>
    </source>
</evidence>
<comment type="catalytic activity">
    <reaction evidence="13">
        <text>L-arginine + H(+) = agmatine + CO2</text>
        <dbReference type="Rhea" id="RHEA:17641"/>
        <dbReference type="ChEBI" id="CHEBI:15378"/>
        <dbReference type="ChEBI" id="CHEBI:16526"/>
        <dbReference type="ChEBI" id="CHEBI:32682"/>
        <dbReference type="ChEBI" id="CHEBI:58145"/>
        <dbReference type="EC" id="4.1.1.19"/>
    </reaction>
</comment>
<evidence type="ECO:0000256" key="4">
    <source>
        <dbReference type="ARBA" id="ARBA00010671"/>
    </source>
</evidence>
<dbReference type="Gene3D" id="3.90.100.10">
    <property type="entry name" value="Orn/Lys/Arg decarboxylase, C-terminal domain"/>
    <property type="match status" value="1"/>
</dbReference>
<dbReference type="AlphaFoldDB" id="B7IVJ9"/>
<evidence type="ECO:0000256" key="13">
    <source>
        <dbReference type="ARBA" id="ARBA00049309"/>
    </source>
</evidence>
<evidence type="ECO:0000256" key="10">
    <source>
        <dbReference type="ARBA" id="ARBA00023066"/>
    </source>
</evidence>
<evidence type="ECO:0000256" key="2">
    <source>
        <dbReference type="ARBA" id="ARBA00004496"/>
    </source>
</evidence>
<evidence type="ECO:0000256" key="11">
    <source>
        <dbReference type="ARBA" id="ARBA00023115"/>
    </source>
</evidence>
<evidence type="ECO:0000256" key="14">
    <source>
        <dbReference type="ARBA" id="ARBA00054817"/>
    </source>
</evidence>
<comment type="pathway">
    <text evidence="3">Amine and polyamine biosynthesis; agmatine biosynthesis; agmatine from L-arginine: step 1/1.</text>
</comment>
<dbReference type="FunFam" id="3.40.640.10:FF:000148">
    <property type="entry name" value="Arginine decarboxylase"/>
    <property type="match status" value="1"/>
</dbReference>
<organism evidence="17 18">
    <name type="scientific">Bacillus cereus (strain G9842)</name>
    <dbReference type="NCBI Taxonomy" id="405531"/>
    <lineage>
        <taxon>Bacteria</taxon>
        <taxon>Bacillati</taxon>
        <taxon>Bacillota</taxon>
        <taxon>Bacilli</taxon>
        <taxon>Bacillales</taxon>
        <taxon>Bacillaceae</taxon>
        <taxon>Bacillus</taxon>
        <taxon>Bacillus cereus group</taxon>
    </lineage>
</organism>
<dbReference type="InterPro" id="IPR052357">
    <property type="entry name" value="Orn_Lys_Arg_decarboxylase-I"/>
</dbReference>
<dbReference type="GO" id="GO:0008295">
    <property type="term" value="P:spermidine biosynthetic process"/>
    <property type="evidence" value="ECO:0007669"/>
    <property type="project" value="UniProtKB-KW"/>
</dbReference>
<keyword evidence="9" id="KW-0661">Putrescine biosynthesis</keyword>
<comment type="subcellular location">
    <subcellularLocation>
        <location evidence="2">Cytoplasm</location>
    </subcellularLocation>
</comment>
<evidence type="ECO:0000256" key="7">
    <source>
        <dbReference type="ARBA" id="ARBA00022793"/>
    </source>
</evidence>
<dbReference type="SUPFAM" id="SSF53383">
    <property type="entry name" value="PLP-dependent transferases"/>
    <property type="match status" value="1"/>
</dbReference>
<evidence type="ECO:0000256" key="12">
    <source>
        <dbReference type="ARBA" id="ARBA00023239"/>
    </source>
</evidence>
<dbReference type="PANTHER" id="PTHR43277">
    <property type="entry name" value="ARGININE DECARBOXYLASE"/>
    <property type="match status" value="1"/>
</dbReference>
<keyword evidence="12 17" id="KW-0456">Lyase</keyword>
<evidence type="ECO:0000313" key="18">
    <source>
        <dbReference type="Proteomes" id="UP000006744"/>
    </source>
</evidence>
<proteinExistence type="inferred from homology"/>
<dbReference type="InterPro" id="IPR036633">
    <property type="entry name" value="Prn/Lys/Arg_de-COase_C_sf"/>
</dbReference>
<gene>
    <name evidence="17" type="primary">speA</name>
    <name evidence="17" type="ordered locus">BCG9842_B1175</name>
</gene>
<comment type="function">
    <text evidence="14">Catalyzes the formation of agmatine from arginine.</text>
</comment>
<evidence type="ECO:0000256" key="8">
    <source>
        <dbReference type="ARBA" id="ARBA00022898"/>
    </source>
</evidence>
<comment type="similarity">
    <text evidence="4">Belongs to the Orn/Lys/Arg decarboxylase class-I family.</text>
</comment>
<name>B7IVJ9_BACC2</name>
<dbReference type="GO" id="GO:0009446">
    <property type="term" value="P:putrescine biosynthetic process"/>
    <property type="evidence" value="ECO:0007669"/>
    <property type="project" value="UniProtKB-KW"/>
</dbReference>